<dbReference type="PANTHER" id="PTHR43625:SF5">
    <property type="entry name" value="PYRIDOXAL REDUCTASE, CHLOROPLASTIC"/>
    <property type="match status" value="1"/>
</dbReference>
<dbReference type="InterPro" id="IPR050791">
    <property type="entry name" value="Aldo-Keto_reductase"/>
</dbReference>
<name>A0AAP0NXS5_9MAGN</name>
<feature type="domain" description="NADP-dependent oxidoreductase" evidence="3">
    <location>
        <begin position="2"/>
        <end position="86"/>
    </location>
</feature>
<evidence type="ECO:0000256" key="1">
    <source>
        <dbReference type="ARBA" id="ARBA00022857"/>
    </source>
</evidence>
<keyword evidence="2" id="KW-0560">Oxidoreductase</keyword>
<dbReference type="SUPFAM" id="SSF51430">
    <property type="entry name" value="NAD(P)-linked oxidoreductase"/>
    <property type="match status" value="1"/>
</dbReference>
<dbReference type="Pfam" id="PF00248">
    <property type="entry name" value="Aldo_ket_red"/>
    <property type="match status" value="1"/>
</dbReference>
<comment type="caution">
    <text evidence="4">The sequence shown here is derived from an EMBL/GenBank/DDBJ whole genome shotgun (WGS) entry which is preliminary data.</text>
</comment>
<dbReference type="AlphaFoldDB" id="A0AAP0NXS5"/>
<keyword evidence="1" id="KW-0521">NADP</keyword>
<evidence type="ECO:0000259" key="3">
    <source>
        <dbReference type="Pfam" id="PF00248"/>
    </source>
</evidence>
<dbReference type="InterPro" id="IPR023210">
    <property type="entry name" value="NADP_OxRdtase_dom"/>
</dbReference>
<evidence type="ECO:0000256" key="2">
    <source>
        <dbReference type="ARBA" id="ARBA00023002"/>
    </source>
</evidence>
<gene>
    <name evidence="4" type="ORF">Syun_019876</name>
</gene>
<dbReference type="EMBL" id="JBBNAF010000008">
    <property type="protein sequence ID" value="KAK9122259.1"/>
    <property type="molecule type" value="Genomic_DNA"/>
</dbReference>
<dbReference type="Proteomes" id="UP001420932">
    <property type="component" value="Unassembled WGS sequence"/>
</dbReference>
<dbReference type="Gene3D" id="3.20.20.100">
    <property type="entry name" value="NADP-dependent oxidoreductase domain"/>
    <property type="match status" value="1"/>
</dbReference>
<keyword evidence="5" id="KW-1185">Reference proteome</keyword>
<dbReference type="GO" id="GO:0016491">
    <property type="term" value="F:oxidoreductase activity"/>
    <property type="evidence" value="ECO:0007669"/>
    <property type="project" value="UniProtKB-KW"/>
</dbReference>
<sequence length="120" mass="13317">MYEKGLVRAVGVSNYGPKQLLKIYDYLKSRGVPLSSAQVQFSLLSYGNDQMEIKEICDTLGITLIAYSPLGLGMLTGKYTPSNLPSGPRGLLFRQILPKLDPLVSTLKKLLKRGARLHHR</sequence>
<evidence type="ECO:0000313" key="4">
    <source>
        <dbReference type="EMBL" id="KAK9122259.1"/>
    </source>
</evidence>
<protein>
    <recommendedName>
        <fullName evidence="3">NADP-dependent oxidoreductase domain-containing protein</fullName>
    </recommendedName>
</protein>
<organism evidence="4 5">
    <name type="scientific">Stephania yunnanensis</name>
    <dbReference type="NCBI Taxonomy" id="152371"/>
    <lineage>
        <taxon>Eukaryota</taxon>
        <taxon>Viridiplantae</taxon>
        <taxon>Streptophyta</taxon>
        <taxon>Embryophyta</taxon>
        <taxon>Tracheophyta</taxon>
        <taxon>Spermatophyta</taxon>
        <taxon>Magnoliopsida</taxon>
        <taxon>Ranunculales</taxon>
        <taxon>Menispermaceae</taxon>
        <taxon>Menispermoideae</taxon>
        <taxon>Cissampelideae</taxon>
        <taxon>Stephania</taxon>
    </lineage>
</organism>
<accession>A0AAP0NXS5</accession>
<proteinExistence type="predicted"/>
<evidence type="ECO:0000313" key="5">
    <source>
        <dbReference type="Proteomes" id="UP001420932"/>
    </source>
</evidence>
<reference evidence="4 5" key="1">
    <citation type="submission" date="2024-01" db="EMBL/GenBank/DDBJ databases">
        <title>Genome assemblies of Stephania.</title>
        <authorList>
            <person name="Yang L."/>
        </authorList>
    </citation>
    <scope>NUCLEOTIDE SEQUENCE [LARGE SCALE GENOMIC DNA]</scope>
    <source>
        <strain evidence="4">YNDBR</strain>
        <tissue evidence="4">Leaf</tissue>
    </source>
</reference>
<dbReference type="GO" id="GO:0005737">
    <property type="term" value="C:cytoplasm"/>
    <property type="evidence" value="ECO:0007669"/>
    <property type="project" value="TreeGrafter"/>
</dbReference>
<dbReference type="PANTHER" id="PTHR43625">
    <property type="entry name" value="AFLATOXIN B1 ALDEHYDE REDUCTASE"/>
    <property type="match status" value="1"/>
</dbReference>
<dbReference type="InterPro" id="IPR036812">
    <property type="entry name" value="NAD(P)_OxRdtase_dom_sf"/>
</dbReference>